<dbReference type="OrthoDB" id="3997at2759"/>
<dbReference type="PROSITE" id="PS00107">
    <property type="entry name" value="PROTEIN_KINASE_ATP"/>
    <property type="match status" value="1"/>
</dbReference>
<feature type="domain" description="Protein kinase" evidence="6">
    <location>
        <begin position="247"/>
        <end position="517"/>
    </location>
</feature>
<dbReference type="Pfam" id="PF08238">
    <property type="entry name" value="Sel1"/>
    <property type="match status" value="6"/>
</dbReference>
<dbReference type="Gene3D" id="1.25.40.10">
    <property type="entry name" value="Tetratricopeptide repeat domain"/>
    <property type="match status" value="2"/>
</dbReference>
<feature type="region of interest" description="Disordered" evidence="5">
    <location>
        <begin position="561"/>
        <end position="583"/>
    </location>
</feature>
<feature type="binding site" evidence="3">
    <location>
        <position position="274"/>
    </location>
    <ligand>
        <name>ATP</name>
        <dbReference type="ChEBI" id="CHEBI:30616"/>
    </ligand>
</feature>
<dbReference type="Gene3D" id="1.10.510.10">
    <property type="entry name" value="Transferase(Phosphotransferase) domain 1"/>
    <property type="match status" value="1"/>
</dbReference>
<evidence type="ECO:0000313" key="8">
    <source>
        <dbReference type="Proteomes" id="UP000324585"/>
    </source>
</evidence>
<evidence type="ECO:0000313" key="7">
    <source>
        <dbReference type="EMBL" id="KAA8499375.1"/>
    </source>
</evidence>
<evidence type="ECO:0000256" key="3">
    <source>
        <dbReference type="PROSITE-ProRule" id="PRU10141"/>
    </source>
</evidence>
<evidence type="ECO:0000259" key="6">
    <source>
        <dbReference type="PROSITE" id="PS50011"/>
    </source>
</evidence>
<dbReference type="InterPro" id="IPR011990">
    <property type="entry name" value="TPR-like_helical_dom_sf"/>
</dbReference>
<dbReference type="InterPro" id="IPR008271">
    <property type="entry name" value="Ser/Thr_kinase_AS"/>
</dbReference>
<dbReference type="PROSITE" id="PS50011">
    <property type="entry name" value="PROTEIN_KINASE_DOM"/>
    <property type="match status" value="1"/>
</dbReference>
<dbReference type="AlphaFoldDB" id="A0A5J4Z7R5"/>
<evidence type="ECO:0000256" key="5">
    <source>
        <dbReference type="SAM" id="MobiDB-lite"/>
    </source>
</evidence>
<gene>
    <name evidence="7" type="ORF">FVE85_6960</name>
</gene>
<evidence type="ECO:0000256" key="4">
    <source>
        <dbReference type="SAM" id="Coils"/>
    </source>
</evidence>
<dbReference type="PROSITE" id="PS00108">
    <property type="entry name" value="PROTEIN_KINASE_ST"/>
    <property type="match status" value="1"/>
</dbReference>
<protein>
    <submittedName>
        <fullName evidence="7">Putative cysteine-rich receptor-like protein kinase 39</fullName>
    </submittedName>
</protein>
<dbReference type="CDD" id="cd21037">
    <property type="entry name" value="MLKL_NTD"/>
    <property type="match status" value="1"/>
</dbReference>
<dbReference type="PANTHER" id="PTHR44329:SF214">
    <property type="entry name" value="PROTEIN KINASE DOMAIN-CONTAINING PROTEIN"/>
    <property type="match status" value="1"/>
</dbReference>
<dbReference type="EMBL" id="VRMN01000001">
    <property type="protein sequence ID" value="KAA8499375.1"/>
    <property type="molecule type" value="Genomic_DNA"/>
</dbReference>
<keyword evidence="8" id="KW-1185">Reference proteome</keyword>
<dbReference type="Gene3D" id="1.20.930.20">
    <property type="entry name" value="Adaptor protein Cbl, N-terminal domain"/>
    <property type="match status" value="1"/>
</dbReference>
<dbReference type="PANTHER" id="PTHR44329">
    <property type="entry name" value="SERINE/THREONINE-PROTEIN KINASE TNNI3K-RELATED"/>
    <property type="match status" value="1"/>
</dbReference>
<feature type="coiled-coil region" evidence="4">
    <location>
        <begin position="713"/>
        <end position="768"/>
    </location>
</feature>
<dbReference type="Pfam" id="PF00069">
    <property type="entry name" value="Pkinase"/>
    <property type="match status" value="1"/>
</dbReference>
<feature type="compositionally biased region" description="Low complexity" evidence="5">
    <location>
        <begin position="561"/>
        <end position="579"/>
    </location>
</feature>
<dbReference type="SMART" id="SM00220">
    <property type="entry name" value="S_TKc"/>
    <property type="match status" value="1"/>
</dbReference>
<dbReference type="InterPro" id="IPR059179">
    <property type="entry name" value="MLKL-like_MCAfunc"/>
</dbReference>
<dbReference type="InterPro" id="IPR017441">
    <property type="entry name" value="Protein_kinase_ATP_BS"/>
</dbReference>
<dbReference type="SMART" id="SM00671">
    <property type="entry name" value="SEL1"/>
    <property type="match status" value="6"/>
</dbReference>
<dbReference type="InterPro" id="IPR000719">
    <property type="entry name" value="Prot_kinase_dom"/>
</dbReference>
<keyword evidence="7" id="KW-0675">Receptor</keyword>
<dbReference type="InterPro" id="IPR036537">
    <property type="entry name" value="Adaptor_Cbl_N_dom_sf"/>
</dbReference>
<evidence type="ECO:0000256" key="2">
    <source>
        <dbReference type="ARBA" id="ARBA00022840"/>
    </source>
</evidence>
<dbReference type="SUPFAM" id="SSF56112">
    <property type="entry name" value="Protein kinase-like (PK-like)"/>
    <property type="match status" value="1"/>
</dbReference>
<dbReference type="GO" id="GO:0005524">
    <property type="term" value="F:ATP binding"/>
    <property type="evidence" value="ECO:0007669"/>
    <property type="project" value="UniProtKB-UniRule"/>
</dbReference>
<reference evidence="8" key="1">
    <citation type="journal article" date="2019" name="Nat. Commun.">
        <title>Expansion of phycobilisome linker gene families in mesophilic red algae.</title>
        <authorList>
            <person name="Lee J."/>
            <person name="Kim D."/>
            <person name="Bhattacharya D."/>
            <person name="Yoon H.S."/>
        </authorList>
    </citation>
    <scope>NUCLEOTIDE SEQUENCE [LARGE SCALE GENOMIC DNA]</scope>
    <source>
        <strain evidence="8">CCMP 1328</strain>
    </source>
</reference>
<comment type="caution">
    <text evidence="7">The sequence shown here is derived from an EMBL/GenBank/DDBJ whole genome shotgun (WGS) entry which is preliminary data.</text>
</comment>
<keyword evidence="4" id="KW-0175">Coiled coil</keyword>
<evidence type="ECO:0000256" key="1">
    <source>
        <dbReference type="ARBA" id="ARBA00022741"/>
    </source>
</evidence>
<dbReference type="Proteomes" id="UP000324585">
    <property type="component" value="Unassembled WGS sequence"/>
</dbReference>
<accession>A0A5J4Z7R5</accession>
<dbReference type="InterPro" id="IPR051681">
    <property type="entry name" value="Ser/Thr_Kinases-Pseudokinases"/>
</dbReference>
<dbReference type="SUPFAM" id="SSF81901">
    <property type="entry name" value="HCP-like"/>
    <property type="match status" value="2"/>
</dbReference>
<dbReference type="InterPro" id="IPR006597">
    <property type="entry name" value="Sel1-like"/>
</dbReference>
<name>A0A5J4Z7R5_PORPP</name>
<keyword evidence="1 3" id="KW-0547">Nucleotide-binding</keyword>
<sequence>MSTGKRVALEEGLKVAGAVVDDVGAVLPYVAVAYAVTKIIIEYAEAAKANKASCKLLARRASCIRSILLDYFGPDGEKLVSKTDDLRHSSLLDCLSELESELQAACSLVKKFSSCESTFERVLRALRAKNYRGEFQTCGNRLIEFESRLSNIITFKIGHDQNKNHQEMMRALEEDRVGDRSMLERELRTRPEKNAVLQMLSEPVDISKPHLNAGNLQDGDSTKPQHAEPWFIDVAHIEKEEHSNGKKGKFVELGAGGFGTVYRGTCMGETVAIKQVNSSSDTAIREFKNELGMMWRASHENIIRTHGGFYPLEGVDDHVGEVPLILLEYAPKGSLEKYMFADKKETLLPNDILLCIFRGILDGLKYLHASNVVHRDIKPQNILLMDDFTPKISDFGLATVKNTYSFANTTLGTRGYMAPEVIRGDRYNRSCDVWSYGVMLFEMMLGERMLESGCMDVKILTILEDPKRGVPWDKLNKSEYAKQWPDWVVSMAKACLQTKPEKRPTASDIWLQLYDCMGKEGATVAAKSQNFQYATSSSSTSTAKVDALAAKFSYVTLSSGGSAASSSSAAGSAAGPSGSRPQYAQALSAQEKLRLAEECEKAGNMANAYTYVKLAAEEGIAEGRFRLGKILLEGSHGMRQHLEHGAGWVRAAAESGHTDAMIEYGRCYHSGRGVPQNCSLAKEWYAKAAMLGNSAGSAWLKALEAEEQTLLIRQQLDEKKKKVQREREAEAHAAAVRQAAALEQAHLEREARELVAEREAEAAAARRREQEAAQCAAAAAAAAAEQTRRDVMEWQRRGQTEELNKNFTEALLWYRKAAQAGDAYSQCKLGSFFSNGLGGLRENKCAALVWFRKAAEQGYAPAQCNLGFCYANGWGDLREDKRAAVGWYRRAAEQGNASAQYNLGRCYENGWGGLRVDKRAMIEWYSKAAEQGQAQAMDRLKKLGH</sequence>
<proteinExistence type="predicted"/>
<organism evidence="7 8">
    <name type="scientific">Porphyridium purpureum</name>
    <name type="common">Red alga</name>
    <name type="synonym">Porphyridium cruentum</name>
    <dbReference type="NCBI Taxonomy" id="35688"/>
    <lineage>
        <taxon>Eukaryota</taxon>
        <taxon>Rhodophyta</taxon>
        <taxon>Bangiophyceae</taxon>
        <taxon>Porphyridiales</taxon>
        <taxon>Porphyridiaceae</taxon>
        <taxon>Porphyridium</taxon>
    </lineage>
</organism>
<dbReference type="GO" id="GO:0004674">
    <property type="term" value="F:protein serine/threonine kinase activity"/>
    <property type="evidence" value="ECO:0007669"/>
    <property type="project" value="TreeGrafter"/>
</dbReference>
<keyword evidence="7" id="KW-0808">Transferase</keyword>
<keyword evidence="7" id="KW-0418">Kinase</keyword>
<keyword evidence="2 3" id="KW-0067">ATP-binding</keyword>
<dbReference type="Gene3D" id="3.30.200.20">
    <property type="entry name" value="Phosphorylase Kinase, domain 1"/>
    <property type="match status" value="1"/>
</dbReference>
<dbReference type="InterPro" id="IPR011009">
    <property type="entry name" value="Kinase-like_dom_sf"/>
</dbReference>
<dbReference type="GO" id="GO:0007166">
    <property type="term" value="P:cell surface receptor signaling pathway"/>
    <property type="evidence" value="ECO:0007669"/>
    <property type="project" value="InterPro"/>
</dbReference>